<reference evidence="2 3" key="1">
    <citation type="submission" date="2019-10" db="EMBL/GenBank/DDBJ databases">
        <authorList>
            <person name="Palmer J.M."/>
        </authorList>
    </citation>
    <scope>NUCLEOTIDE SEQUENCE [LARGE SCALE GENOMIC DNA]</scope>
    <source>
        <strain evidence="2 3">TWF694</strain>
    </source>
</reference>
<feature type="region of interest" description="Disordered" evidence="1">
    <location>
        <begin position="212"/>
        <end position="287"/>
    </location>
</feature>
<dbReference type="InterPro" id="IPR036322">
    <property type="entry name" value="WD40_repeat_dom_sf"/>
</dbReference>
<gene>
    <name evidence="2" type="ORF">TWF694_007609</name>
</gene>
<dbReference type="SUPFAM" id="SSF50978">
    <property type="entry name" value="WD40 repeat-like"/>
    <property type="match status" value="1"/>
</dbReference>
<protein>
    <submittedName>
        <fullName evidence="2">Uncharacterized protein</fullName>
    </submittedName>
</protein>
<evidence type="ECO:0000313" key="3">
    <source>
        <dbReference type="Proteomes" id="UP001365542"/>
    </source>
</evidence>
<dbReference type="InterPro" id="IPR014839">
    <property type="entry name" value="Crt10"/>
</dbReference>
<proteinExistence type="predicted"/>
<dbReference type="Pfam" id="PF08728">
    <property type="entry name" value="CRT10"/>
    <property type="match status" value="1"/>
</dbReference>
<organism evidence="2 3">
    <name type="scientific">Orbilia ellipsospora</name>
    <dbReference type="NCBI Taxonomy" id="2528407"/>
    <lineage>
        <taxon>Eukaryota</taxon>
        <taxon>Fungi</taxon>
        <taxon>Dikarya</taxon>
        <taxon>Ascomycota</taxon>
        <taxon>Pezizomycotina</taxon>
        <taxon>Orbiliomycetes</taxon>
        <taxon>Orbiliales</taxon>
        <taxon>Orbiliaceae</taxon>
        <taxon>Orbilia</taxon>
    </lineage>
</organism>
<dbReference type="Proteomes" id="UP001365542">
    <property type="component" value="Unassembled WGS sequence"/>
</dbReference>
<feature type="compositionally biased region" description="Acidic residues" evidence="1">
    <location>
        <begin position="365"/>
        <end position="377"/>
    </location>
</feature>
<feature type="region of interest" description="Disordered" evidence="1">
    <location>
        <begin position="472"/>
        <end position="496"/>
    </location>
</feature>
<comment type="caution">
    <text evidence="2">The sequence shown here is derived from an EMBL/GenBank/DDBJ whole genome shotgun (WGS) entry which is preliminary data.</text>
</comment>
<dbReference type="EMBL" id="JAVHJO010000003">
    <property type="protein sequence ID" value="KAK6541829.1"/>
    <property type="molecule type" value="Genomic_DNA"/>
</dbReference>
<keyword evidence="3" id="KW-1185">Reference proteome</keyword>
<feature type="compositionally biased region" description="Polar residues" evidence="1">
    <location>
        <begin position="349"/>
        <end position="359"/>
    </location>
</feature>
<evidence type="ECO:0000256" key="1">
    <source>
        <dbReference type="SAM" id="MobiDB-lite"/>
    </source>
</evidence>
<feature type="compositionally biased region" description="Basic and acidic residues" evidence="1">
    <location>
        <begin position="472"/>
        <end position="491"/>
    </location>
</feature>
<feature type="compositionally biased region" description="Acidic residues" evidence="1">
    <location>
        <begin position="218"/>
        <end position="228"/>
    </location>
</feature>
<accession>A0AAV9XKU2</accession>
<name>A0AAV9XKU2_9PEZI</name>
<feature type="region of interest" description="Disordered" evidence="1">
    <location>
        <begin position="344"/>
        <end position="381"/>
    </location>
</feature>
<evidence type="ECO:0000313" key="2">
    <source>
        <dbReference type="EMBL" id="KAK6541829.1"/>
    </source>
</evidence>
<feature type="compositionally biased region" description="Acidic residues" evidence="1">
    <location>
        <begin position="241"/>
        <end position="273"/>
    </location>
</feature>
<sequence>MILHGPEELPHLRSRGYINNAVPHTINNMIIADLGTEEILLVANDNGYVTLWYTKHLVQREGNMDMWFDVKQSAWGLAVHKTKRLIAISANTTFISVYEMGNEAIDPDRPPRGAGDPITLAASYQNLPSVSFLQEDTAGRWLVTTDIVGNVICYDLLKGLETRTSYNGQGWTVSFVSEMDFLWVEREEFEELVEKARSESVKSARQGLLSFASRRHEDEEEDIQDDWASDVQMTLYGGGDSDSELEDDSDDDSFDVGEAEDDEDDDDDDDSFDVGEHEDGQDDDANMSDEFDEEVEMSFTALEEAILPHTSENIENVYEMDDAEAQEIPLVAFTEDQQTAAYGPVPVSPSYTPSMTTDGTPLLTPDEDDEEEEEDPPWEYPPPSFIIHSKEFDLKLLGMQDPPKPTPFRNEHIVSLVTLRNLIPADSITVAAQTSRFPLRMNMNAYIPALSLYVVGRQDGRVALVRLLKTKPSEKEESKETEKADGKEGSRPAKKKDHRHLLHLEHIIPSEKDLHIPFALAGICVAPVQGWEDKVATRGMGERKGWLHSSSDVGGRWRIFMLYTDGSVVCYTVASSVGVCEDGYGLLI</sequence>
<dbReference type="AlphaFoldDB" id="A0AAV9XKU2"/>